<keyword evidence="5" id="KW-0378">Hydrolase</keyword>
<evidence type="ECO:0000256" key="4">
    <source>
        <dbReference type="ARBA" id="ARBA00022729"/>
    </source>
</evidence>
<evidence type="ECO:0000313" key="9">
    <source>
        <dbReference type="EMBL" id="MEY2183730.1"/>
    </source>
</evidence>
<dbReference type="Proteomes" id="UP001562159">
    <property type="component" value="Unassembled WGS sequence"/>
</dbReference>
<evidence type="ECO:0000256" key="6">
    <source>
        <dbReference type="ARBA" id="ARBA00023295"/>
    </source>
</evidence>
<feature type="chain" id="PRO_5046829578" description="alpha-L-fucosidase" evidence="7">
    <location>
        <begin position="24"/>
        <end position="588"/>
    </location>
</feature>
<accession>A0ABV4ATM2</accession>
<dbReference type="InterPro" id="IPR057739">
    <property type="entry name" value="Glyco_hydro_29_N"/>
</dbReference>
<protein>
    <recommendedName>
        <fullName evidence="3">alpha-L-fucosidase</fullName>
        <ecNumber evidence="3">3.2.1.51</ecNumber>
    </recommendedName>
</protein>
<dbReference type="InterPro" id="IPR017853">
    <property type="entry name" value="GH"/>
</dbReference>
<evidence type="ECO:0000256" key="3">
    <source>
        <dbReference type="ARBA" id="ARBA00012662"/>
    </source>
</evidence>
<evidence type="ECO:0000256" key="5">
    <source>
        <dbReference type="ARBA" id="ARBA00022801"/>
    </source>
</evidence>
<evidence type="ECO:0000256" key="7">
    <source>
        <dbReference type="SAM" id="SignalP"/>
    </source>
</evidence>
<organism evidence="9 10">
    <name type="scientific">Rhodanobacter humi</name>
    <dbReference type="NCBI Taxonomy" id="1888173"/>
    <lineage>
        <taxon>Bacteria</taxon>
        <taxon>Pseudomonadati</taxon>
        <taxon>Pseudomonadota</taxon>
        <taxon>Gammaproteobacteria</taxon>
        <taxon>Lysobacterales</taxon>
        <taxon>Rhodanobacteraceae</taxon>
        <taxon>Rhodanobacter</taxon>
    </lineage>
</organism>
<dbReference type="SUPFAM" id="SSF51445">
    <property type="entry name" value="(Trans)glycosidases"/>
    <property type="match status" value="1"/>
</dbReference>
<dbReference type="InterPro" id="IPR016286">
    <property type="entry name" value="FUC_metazoa-typ"/>
</dbReference>
<reference evidence="9 10" key="1">
    <citation type="submission" date="2024-07" db="EMBL/GenBank/DDBJ databases">
        <title>Molecular mechanisms and environmental adaptations of flagellar loss and biofilm growth of Rhodanobacter under environmental stress.</title>
        <authorList>
            <person name="Chen M."/>
        </authorList>
    </citation>
    <scope>NUCLEOTIDE SEQUENCE [LARGE SCALE GENOMIC DNA]</scope>
    <source>
        <strain evidence="9 10">RS22</strain>
    </source>
</reference>
<dbReference type="Pfam" id="PF01120">
    <property type="entry name" value="Alpha_L_fucos"/>
    <property type="match status" value="1"/>
</dbReference>
<evidence type="ECO:0000256" key="1">
    <source>
        <dbReference type="ARBA" id="ARBA00004071"/>
    </source>
</evidence>
<keyword evidence="4 7" id="KW-0732">Signal</keyword>
<sequence>MKTIMRTALAATLACLLPATLFAATVSDQPLPRGEPRPDVATVQAWQARKFGLFIHFGLYSQLGGVWDGKRVTQGYSEQIQSFAPVPIAQYEALAQRFDPEKFDPDAIVALAKAAGMKFIVLTAKHHDGFAMFHTAQNRYNIVDSTPYKRDVVKLLAEACARAHMPFGVYYSTIDWHWMHGQYRPDNDNPITPAQADFNVAQIRELMSGYGPISEVWFDMGKPTPAQSARFARTVHALQPQTMVSGRVWNHQGDFTVMGDNSEPHEGMEEPWQSPASMFPDTWGYRSWQVRKDLPGKIHENIARLVRVVSAGGNYILNIGPEGDGSVVPYEADVLRGIGAWLRPRGEAVYGTRASPFAKLDFGYATLGAHTLYLFVAKVPADGVLHLPGVVDTRFGRGRVLGDAQAAVGSVAVDASGASVKVDGLAHAGYMPVVAIPLDGSLHVRPDAVVPGADGRVNLATAQAEHFLNYNGYGYDDPPTLYKLRWYAGVGAGDYMLVVHYRDALASAKLDVWVDGQPHTLALPTGAGAAHLRVSRDPHAEPWAMQLELTPLAPFHKGDRLPATIESVELAPLVDHGHPVTRRIKADD</sequence>
<name>A0ABV4ATM2_9GAMM</name>
<gene>
    <name evidence="9" type="ORF">AB7878_15000</name>
</gene>
<evidence type="ECO:0000256" key="2">
    <source>
        <dbReference type="ARBA" id="ARBA00007951"/>
    </source>
</evidence>
<dbReference type="SMART" id="SM00812">
    <property type="entry name" value="Alpha_L_fucos"/>
    <property type="match status" value="1"/>
</dbReference>
<dbReference type="EC" id="3.2.1.51" evidence="3"/>
<evidence type="ECO:0000259" key="8">
    <source>
        <dbReference type="Pfam" id="PF01120"/>
    </source>
</evidence>
<dbReference type="EMBL" id="JBGBPY010000001">
    <property type="protein sequence ID" value="MEY2183730.1"/>
    <property type="molecule type" value="Genomic_DNA"/>
</dbReference>
<comment type="function">
    <text evidence="1">Alpha-L-fucosidase is responsible for hydrolyzing the alpha-1,6-linked fucose joined to the reducing-end N-acetylglucosamine of the carbohydrate moieties of glycoproteins.</text>
</comment>
<dbReference type="PANTHER" id="PTHR10030">
    <property type="entry name" value="ALPHA-L-FUCOSIDASE"/>
    <property type="match status" value="1"/>
</dbReference>
<dbReference type="InterPro" id="IPR000933">
    <property type="entry name" value="Glyco_hydro_29"/>
</dbReference>
<feature type="domain" description="Glycoside hydrolase family 29 N-terminal" evidence="8">
    <location>
        <begin position="43"/>
        <end position="347"/>
    </location>
</feature>
<comment type="caution">
    <text evidence="9">The sequence shown here is derived from an EMBL/GenBank/DDBJ whole genome shotgun (WGS) entry which is preliminary data.</text>
</comment>
<proteinExistence type="inferred from homology"/>
<dbReference type="Gene3D" id="3.20.20.80">
    <property type="entry name" value="Glycosidases"/>
    <property type="match status" value="1"/>
</dbReference>
<comment type="similarity">
    <text evidence="2">Belongs to the glycosyl hydrolase 29 family.</text>
</comment>
<evidence type="ECO:0000313" key="10">
    <source>
        <dbReference type="Proteomes" id="UP001562159"/>
    </source>
</evidence>
<keyword evidence="6" id="KW-0326">Glycosidase</keyword>
<keyword evidence="10" id="KW-1185">Reference proteome</keyword>
<dbReference type="PRINTS" id="PR00741">
    <property type="entry name" value="GLHYDRLASE29"/>
</dbReference>
<dbReference type="PANTHER" id="PTHR10030:SF37">
    <property type="entry name" value="ALPHA-L-FUCOSIDASE-RELATED"/>
    <property type="match status" value="1"/>
</dbReference>
<feature type="signal peptide" evidence="7">
    <location>
        <begin position="1"/>
        <end position="23"/>
    </location>
</feature>